<evidence type="ECO:0000313" key="2">
    <source>
        <dbReference type="EMBL" id="QXH39354.1"/>
    </source>
</evidence>
<dbReference type="Pfam" id="PF09722">
    <property type="entry name" value="Xre_MbcA_ParS_C"/>
    <property type="match status" value="1"/>
</dbReference>
<evidence type="ECO:0000259" key="1">
    <source>
        <dbReference type="Pfam" id="PF09722"/>
    </source>
</evidence>
<feature type="domain" description="Antitoxin Xre/MbcA/ParS-like toxin-binding" evidence="1">
    <location>
        <begin position="104"/>
        <end position="152"/>
    </location>
</feature>
<reference evidence="2" key="1">
    <citation type="submission" date="2021-06" db="EMBL/GenBank/DDBJ databases">
        <title>Updating the genus Pseudomonas: Description of 43 new species and partition of the Pseudomonas putida group.</title>
        <authorList>
            <person name="Girard L."/>
            <person name="Lood C."/>
            <person name="Vandamme P."/>
            <person name="Rokni-Zadeh H."/>
            <person name="van Noort V."/>
            <person name="Hofte M."/>
            <person name="Lavigne R."/>
            <person name="De Mot R."/>
        </authorList>
    </citation>
    <scope>NUCLEOTIDE SEQUENCE</scope>
    <source>
        <strain evidence="2">CMR12a</strain>
    </source>
</reference>
<dbReference type="EMBL" id="CP077074">
    <property type="protein sequence ID" value="QXH39354.1"/>
    <property type="molecule type" value="Genomic_DNA"/>
</dbReference>
<sequence>MAPPTAQTAISTPLVHKPTEYLTHAKIEELSELHIFLLVREGFALKDVQAMIALSELYLSSKLIERITGKLGRTKQGKGVESTTGRLSSLQSAIAFQYAKVLEHATTVFGALQLAEEWLAKPCRRFDDNTPLDLAGNPVGFQVVENYLERVELGIYQ</sequence>
<evidence type="ECO:0000313" key="3">
    <source>
        <dbReference type="Proteomes" id="UP000693952"/>
    </source>
</evidence>
<dbReference type="InterPro" id="IPR024467">
    <property type="entry name" value="Xre/MbcA/ParS-like_toxin-bd"/>
</dbReference>
<accession>A0ABX8MM92</accession>
<gene>
    <name evidence="2" type="ORF">KSS89_24460</name>
</gene>
<keyword evidence="3" id="KW-1185">Reference proteome</keyword>
<protein>
    <submittedName>
        <fullName evidence="2">DUF2384 domain-containing protein</fullName>
    </submittedName>
</protein>
<dbReference type="Proteomes" id="UP000693952">
    <property type="component" value="Chromosome"/>
</dbReference>
<proteinExistence type="predicted"/>
<organism evidence="2 3">
    <name type="scientific">Pseudomonas sessilinigenes</name>
    <dbReference type="NCBI Taxonomy" id="658629"/>
    <lineage>
        <taxon>Bacteria</taxon>
        <taxon>Pseudomonadati</taxon>
        <taxon>Pseudomonadota</taxon>
        <taxon>Gammaproteobacteria</taxon>
        <taxon>Pseudomonadales</taxon>
        <taxon>Pseudomonadaceae</taxon>
        <taxon>Pseudomonas</taxon>
    </lineage>
</organism>
<name>A0ABX8MM92_9PSED</name>
<dbReference type="RefSeq" id="WP_124347653.1">
    <property type="nucleotide sequence ID" value="NZ_CP027706.1"/>
</dbReference>